<evidence type="ECO:0000256" key="5">
    <source>
        <dbReference type="ARBA" id="ARBA00022833"/>
    </source>
</evidence>
<dbReference type="CDD" id="cd08297">
    <property type="entry name" value="CAD3"/>
    <property type="match status" value="1"/>
</dbReference>
<dbReference type="EC" id="1.1.1.1" evidence="3"/>
<comment type="caution">
    <text evidence="9">The sequence shown here is derived from an EMBL/GenBank/DDBJ whole genome shotgun (WGS) entry which is preliminary data.</text>
</comment>
<organism evidence="9 10">
    <name type="scientific">Rhodotorula mucilaginosa</name>
    <name type="common">Yeast</name>
    <name type="synonym">Rhodotorula rubra</name>
    <dbReference type="NCBI Taxonomy" id="5537"/>
    <lineage>
        <taxon>Eukaryota</taxon>
        <taxon>Fungi</taxon>
        <taxon>Dikarya</taxon>
        <taxon>Basidiomycota</taxon>
        <taxon>Pucciniomycotina</taxon>
        <taxon>Microbotryomycetes</taxon>
        <taxon>Sporidiobolales</taxon>
        <taxon>Sporidiobolaceae</taxon>
        <taxon>Rhodotorula</taxon>
    </lineage>
</organism>
<keyword evidence="5" id="KW-0862">Zinc</keyword>
<dbReference type="SMART" id="SM00829">
    <property type="entry name" value="PKS_ER"/>
    <property type="match status" value="1"/>
</dbReference>
<gene>
    <name evidence="9" type="primary">ADH1_2</name>
    <name evidence="9" type="ORF">C6P46_005996</name>
</gene>
<evidence type="ECO:0000256" key="7">
    <source>
        <dbReference type="ARBA" id="ARBA00023027"/>
    </source>
</evidence>
<dbReference type="GO" id="GO:0004022">
    <property type="term" value="F:alcohol dehydrogenase (NAD+) activity"/>
    <property type="evidence" value="ECO:0007669"/>
    <property type="project" value="UniProtKB-EC"/>
</dbReference>
<feature type="domain" description="Enoyl reductase (ER)" evidence="8">
    <location>
        <begin position="69"/>
        <end position="405"/>
    </location>
</feature>
<dbReference type="EMBL" id="PUHQ01000007">
    <property type="protein sequence ID" value="KAG0665902.1"/>
    <property type="molecule type" value="Genomic_DNA"/>
</dbReference>
<dbReference type="Gene3D" id="3.40.50.720">
    <property type="entry name" value="NAD(P)-binding Rossmann-like Domain"/>
    <property type="match status" value="1"/>
</dbReference>
<sequence length="407" mass="43389">MLSSPIKASRLRVPSLALLHHRSPPLLASRTSLPSSSLHTPAKGYTRDFMANEQIPKTAPAVVFEKCNGPITYQEDHKVTQPDELKPGEVLVKIEASGVCHTDLHAWKGDWPAPCKNPLVGGHEGAGYVVAIGNGTNTTVKVGDAVGIKWLADSCLNCENCRMGSEATCALAQCHGYTVDGSFQRYAVSYAKHVTPIPEGLPLEVAAPVLCAGVTVWKAIKEANCKPGDWLVISGAGGGLGHLAVQYANAIGLRVVGIDTGSEKEKLLSQYGAEGFIDFKKFSKEGELIKEVKRVCGGEGPHAAVITSAGGAAYNDALEYLRPHGTLVAVGLPPDTYIKANVFWTVFKSLRIVGSYVGNRQDAIEALDFAARGKVKPQIVVEPLKNLPEVYKRMEAGAVSGRIVLKC</sequence>
<evidence type="ECO:0000256" key="4">
    <source>
        <dbReference type="ARBA" id="ARBA00022723"/>
    </source>
</evidence>
<dbReference type="InterPro" id="IPR036291">
    <property type="entry name" value="NAD(P)-bd_dom_sf"/>
</dbReference>
<dbReference type="InterPro" id="IPR013149">
    <property type="entry name" value="ADH-like_C"/>
</dbReference>
<proteinExistence type="inferred from homology"/>
<accession>A0A9P6W7E8</accession>
<dbReference type="OrthoDB" id="1879366at2759"/>
<evidence type="ECO:0000313" key="9">
    <source>
        <dbReference type="EMBL" id="KAG0665902.1"/>
    </source>
</evidence>
<dbReference type="Pfam" id="PF00107">
    <property type="entry name" value="ADH_zinc_N"/>
    <property type="match status" value="1"/>
</dbReference>
<dbReference type="GO" id="GO:0005737">
    <property type="term" value="C:cytoplasm"/>
    <property type="evidence" value="ECO:0007669"/>
    <property type="project" value="TreeGrafter"/>
</dbReference>
<keyword evidence="6" id="KW-0560">Oxidoreductase</keyword>
<dbReference type="GO" id="GO:0046872">
    <property type="term" value="F:metal ion binding"/>
    <property type="evidence" value="ECO:0007669"/>
    <property type="project" value="UniProtKB-KW"/>
</dbReference>
<evidence type="ECO:0000256" key="2">
    <source>
        <dbReference type="ARBA" id="ARBA00008072"/>
    </source>
</evidence>
<dbReference type="InterPro" id="IPR020843">
    <property type="entry name" value="ER"/>
</dbReference>
<dbReference type="SUPFAM" id="SSF50129">
    <property type="entry name" value="GroES-like"/>
    <property type="match status" value="1"/>
</dbReference>
<dbReference type="InterPro" id="IPR013154">
    <property type="entry name" value="ADH-like_N"/>
</dbReference>
<dbReference type="SUPFAM" id="SSF51735">
    <property type="entry name" value="NAD(P)-binding Rossmann-fold domains"/>
    <property type="match status" value="1"/>
</dbReference>
<keyword evidence="10" id="KW-1185">Reference proteome</keyword>
<dbReference type="FunFam" id="3.40.50.720:FF:000039">
    <property type="entry name" value="Alcohol dehydrogenase AdhP"/>
    <property type="match status" value="1"/>
</dbReference>
<keyword evidence="4" id="KW-0479">Metal-binding</keyword>
<dbReference type="PANTHER" id="PTHR42940">
    <property type="entry name" value="ALCOHOL DEHYDROGENASE 1-RELATED"/>
    <property type="match status" value="1"/>
</dbReference>
<reference evidence="9 10" key="1">
    <citation type="submission" date="2020-11" db="EMBL/GenBank/DDBJ databases">
        <title>Kefir isolates.</title>
        <authorList>
            <person name="Marcisauskas S."/>
            <person name="Kim Y."/>
            <person name="Blasche S."/>
        </authorList>
    </citation>
    <scope>NUCLEOTIDE SEQUENCE [LARGE SCALE GENOMIC DNA]</scope>
    <source>
        <strain evidence="9 10">KR</strain>
    </source>
</reference>
<evidence type="ECO:0000259" key="8">
    <source>
        <dbReference type="SMART" id="SM00829"/>
    </source>
</evidence>
<dbReference type="InterPro" id="IPR011032">
    <property type="entry name" value="GroES-like_sf"/>
</dbReference>
<evidence type="ECO:0000256" key="3">
    <source>
        <dbReference type="ARBA" id="ARBA00013190"/>
    </source>
</evidence>
<dbReference type="Pfam" id="PF08240">
    <property type="entry name" value="ADH_N"/>
    <property type="match status" value="1"/>
</dbReference>
<dbReference type="AlphaFoldDB" id="A0A9P6W7E8"/>
<comment type="similarity">
    <text evidence="2">Belongs to the zinc-containing alcohol dehydrogenase family.</text>
</comment>
<dbReference type="PANTHER" id="PTHR42940:SF3">
    <property type="entry name" value="ALCOHOL DEHYDROGENASE 1-RELATED"/>
    <property type="match status" value="1"/>
</dbReference>
<comment type="cofactor">
    <cofactor evidence="1">
        <name>Zn(2+)</name>
        <dbReference type="ChEBI" id="CHEBI:29105"/>
    </cofactor>
</comment>
<evidence type="ECO:0000256" key="6">
    <source>
        <dbReference type="ARBA" id="ARBA00023002"/>
    </source>
</evidence>
<protein>
    <recommendedName>
        <fullName evidence="3">alcohol dehydrogenase</fullName>
        <ecNumber evidence="3">1.1.1.1</ecNumber>
    </recommendedName>
</protein>
<name>A0A9P6W7E8_RHOMI</name>
<evidence type="ECO:0000256" key="1">
    <source>
        <dbReference type="ARBA" id="ARBA00001947"/>
    </source>
</evidence>
<dbReference type="Gene3D" id="3.90.180.10">
    <property type="entry name" value="Medium-chain alcohol dehydrogenases, catalytic domain"/>
    <property type="match status" value="1"/>
</dbReference>
<keyword evidence="7" id="KW-0520">NAD</keyword>
<evidence type="ECO:0000313" key="10">
    <source>
        <dbReference type="Proteomes" id="UP000777482"/>
    </source>
</evidence>
<dbReference type="Proteomes" id="UP000777482">
    <property type="component" value="Unassembled WGS sequence"/>
</dbReference>